<dbReference type="OrthoDB" id="5398343at2"/>
<dbReference type="PANTHER" id="PTHR33452:SF1">
    <property type="entry name" value="INNER MEMBRANE PROTEIN YPHA-RELATED"/>
    <property type="match status" value="1"/>
</dbReference>
<evidence type="ECO:0000256" key="2">
    <source>
        <dbReference type="ARBA" id="ARBA00006679"/>
    </source>
</evidence>
<evidence type="ECO:0000256" key="5">
    <source>
        <dbReference type="ARBA" id="ARBA00022989"/>
    </source>
</evidence>
<dbReference type="Proteomes" id="UP000194137">
    <property type="component" value="Chromosome"/>
</dbReference>
<evidence type="ECO:0000256" key="3">
    <source>
        <dbReference type="ARBA" id="ARBA00022475"/>
    </source>
</evidence>
<evidence type="ECO:0000256" key="6">
    <source>
        <dbReference type="ARBA" id="ARBA00023136"/>
    </source>
</evidence>
<dbReference type="PANTHER" id="PTHR33452">
    <property type="entry name" value="OXIDOREDUCTASE CATD-RELATED"/>
    <property type="match status" value="1"/>
</dbReference>
<accession>A0A1W6ZX02</accession>
<name>A0A1W6ZX02_9HYPH</name>
<sequence length="160" mass="17495">MAMRPRSQYYIPGLARVYANLDEWAHVLIRVALGAILIPHGMQKLFGAFSGPGMTNFIGLLQKVGYSPAVASMFGWIIALLEFGGGILLIIGLFTRPIAFAVLIFMLEAVRFHYGRAGTMFWTAPGSGFEYPLILAAIALYLLIRGSGPHSVDARMGKEF</sequence>
<keyword evidence="3" id="KW-1003">Cell membrane</keyword>
<dbReference type="InterPro" id="IPR032808">
    <property type="entry name" value="DoxX"/>
</dbReference>
<proteinExistence type="inferred from homology"/>
<protein>
    <submittedName>
        <fullName evidence="7">Uncharacterized protein</fullName>
    </submittedName>
</protein>
<gene>
    <name evidence="7" type="ORF">CAK95_24115</name>
</gene>
<evidence type="ECO:0000313" key="8">
    <source>
        <dbReference type="Proteomes" id="UP000194137"/>
    </source>
</evidence>
<dbReference type="STRING" id="1235591.CAK95_24115"/>
<dbReference type="InterPro" id="IPR051907">
    <property type="entry name" value="DoxX-like_oxidoreductase"/>
</dbReference>
<dbReference type="KEGG" id="psin:CAK95_24115"/>
<evidence type="ECO:0000256" key="1">
    <source>
        <dbReference type="ARBA" id="ARBA00004651"/>
    </source>
</evidence>
<keyword evidence="5" id="KW-1133">Transmembrane helix</keyword>
<dbReference type="EMBL" id="CP021112">
    <property type="protein sequence ID" value="ARQ01836.1"/>
    <property type="molecule type" value="Genomic_DNA"/>
</dbReference>
<keyword evidence="8" id="KW-1185">Reference proteome</keyword>
<dbReference type="GO" id="GO:0005886">
    <property type="term" value="C:plasma membrane"/>
    <property type="evidence" value="ECO:0007669"/>
    <property type="project" value="UniProtKB-SubCell"/>
</dbReference>
<keyword evidence="6" id="KW-0472">Membrane</keyword>
<evidence type="ECO:0000313" key="7">
    <source>
        <dbReference type="EMBL" id="ARQ01836.1"/>
    </source>
</evidence>
<evidence type="ECO:0000256" key="4">
    <source>
        <dbReference type="ARBA" id="ARBA00022692"/>
    </source>
</evidence>
<dbReference type="RefSeq" id="WP_086090230.1">
    <property type="nucleotide sequence ID" value="NZ_CP021112.1"/>
</dbReference>
<comment type="similarity">
    <text evidence="2">Belongs to the DoxX family.</text>
</comment>
<dbReference type="AlphaFoldDB" id="A0A1W6ZX02"/>
<organism evidence="7 8">
    <name type="scientific">Pseudorhodoplanes sinuspersici</name>
    <dbReference type="NCBI Taxonomy" id="1235591"/>
    <lineage>
        <taxon>Bacteria</taxon>
        <taxon>Pseudomonadati</taxon>
        <taxon>Pseudomonadota</taxon>
        <taxon>Alphaproteobacteria</taxon>
        <taxon>Hyphomicrobiales</taxon>
        <taxon>Pseudorhodoplanes</taxon>
    </lineage>
</organism>
<dbReference type="Pfam" id="PF07681">
    <property type="entry name" value="DoxX"/>
    <property type="match status" value="1"/>
</dbReference>
<keyword evidence="4" id="KW-0812">Transmembrane</keyword>
<comment type="subcellular location">
    <subcellularLocation>
        <location evidence="1">Cell membrane</location>
        <topology evidence="1">Multi-pass membrane protein</topology>
    </subcellularLocation>
</comment>
<reference evidence="7 8" key="1">
    <citation type="submission" date="2017-05" db="EMBL/GenBank/DDBJ databases">
        <title>Full genome sequence of Pseudorhodoplanes sinuspersici.</title>
        <authorList>
            <person name="Dastgheib S.M.M."/>
            <person name="Shavandi M."/>
            <person name="Tirandaz H."/>
        </authorList>
    </citation>
    <scope>NUCLEOTIDE SEQUENCE [LARGE SCALE GENOMIC DNA]</scope>
    <source>
        <strain evidence="7 8">RIPI110</strain>
    </source>
</reference>